<organism evidence="1 2">
    <name type="scientific">Halorussus caseinilyticus</name>
    <dbReference type="NCBI Taxonomy" id="3034025"/>
    <lineage>
        <taxon>Archaea</taxon>
        <taxon>Methanobacteriati</taxon>
        <taxon>Methanobacteriota</taxon>
        <taxon>Stenosarchaea group</taxon>
        <taxon>Halobacteria</taxon>
        <taxon>Halobacteriales</taxon>
        <taxon>Haladaptataceae</taxon>
        <taxon>Halorussus</taxon>
    </lineage>
</organism>
<dbReference type="AlphaFoldDB" id="A0ABD5WIA4"/>
<protein>
    <submittedName>
        <fullName evidence="1">Uncharacterized protein</fullName>
    </submittedName>
</protein>
<gene>
    <name evidence="1" type="ORF">ACFQJ6_09265</name>
</gene>
<name>A0ABD5WIA4_9EURY</name>
<comment type="caution">
    <text evidence="1">The sequence shown here is derived from an EMBL/GenBank/DDBJ whole genome shotgun (WGS) entry which is preliminary data.</text>
</comment>
<evidence type="ECO:0000313" key="2">
    <source>
        <dbReference type="Proteomes" id="UP001596407"/>
    </source>
</evidence>
<accession>A0ABD5WIA4</accession>
<sequence>MGADGTLDTTIDDVLTLSPELTEGDSLVKGQIRLYDVDSDADTLESDAERFFGRTLLTGGWRTR</sequence>
<proteinExistence type="predicted"/>
<dbReference type="EMBL" id="JBHSZH010000005">
    <property type="protein sequence ID" value="MFC7080276.1"/>
    <property type="molecule type" value="Genomic_DNA"/>
</dbReference>
<dbReference type="RefSeq" id="WP_382209566.1">
    <property type="nucleotide sequence ID" value="NZ_JBHSZH010000005.1"/>
</dbReference>
<keyword evidence="2" id="KW-1185">Reference proteome</keyword>
<dbReference type="Proteomes" id="UP001596407">
    <property type="component" value="Unassembled WGS sequence"/>
</dbReference>
<evidence type="ECO:0000313" key="1">
    <source>
        <dbReference type="EMBL" id="MFC7080276.1"/>
    </source>
</evidence>
<reference evidence="1 2" key="1">
    <citation type="journal article" date="2019" name="Int. J. Syst. Evol. Microbiol.">
        <title>The Global Catalogue of Microorganisms (GCM) 10K type strain sequencing project: providing services to taxonomists for standard genome sequencing and annotation.</title>
        <authorList>
            <consortium name="The Broad Institute Genomics Platform"/>
            <consortium name="The Broad Institute Genome Sequencing Center for Infectious Disease"/>
            <person name="Wu L."/>
            <person name="Ma J."/>
        </authorList>
    </citation>
    <scope>NUCLEOTIDE SEQUENCE [LARGE SCALE GENOMIC DNA]</scope>
    <source>
        <strain evidence="1 2">DT72</strain>
    </source>
</reference>